<keyword evidence="2" id="KW-0677">Repeat</keyword>
<feature type="domain" description="Myb-like" evidence="8">
    <location>
        <begin position="93"/>
        <end position="143"/>
    </location>
</feature>
<dbReference type="AlphaFoldDB" id="A0AAN9KBB9"/>
<dbReference type="Proteomes" id="UP001367508">
    <property type="component" value="Unassembled WGS sequence"/>
</dbReference>
<dbReference type="CDD" id="cd00167">
    <property type="entry name" value="SANT"/>
    <property type="match status" value="2"/>
</dbReference>
<comment type="caution">
    <text evidence="10">The sequence shown here is derived from an EMBL/GenBank/DDBJ whole genome shotgun (WGS) entry which is preliminary data.</text>
</comment>
<keyword evidence="3" id="KW-0805">Transcription regulation</keyword>
<feature type="compositionally biased region" description="Basic and acidic residues" evidence="7">
    <location>
        <begin position="7"/>
        <end position="22"/>
    </location>
</feature>
<dbReference type="Gene3D" id="1.10.10.60">
    <property type="entry name" value="Homeodomain-like"/>
    <property type="match status" value="2"/>
</dbReference>
<name>A0AAN9KBB9_CANGL</name>
<dbReference type="InterPro" id="IPR001005">
    <property type="entry name" value="SANT/Myb"/>
</dbReference>
<evidence type="ECO:0000259" key="8">
    <source>
        <dbReference type="PROSITE" id="PS50090"/>
    </source>
</evidence>
<evidence type="ECO:0000259" key="9">
    <source>
        <dbReference type="PROSITE" id="PS51294"/>
    </source>
</evidence>
<evidence type="ECO:0000313" key="10">
    <source>
        <dbReference type="EMBL" id="KAK7314370.1"/>
    </source>
</evidence>
<dbReference type="PROSITE" id="PS50090">
    <property type="entry name" value="MYB_LIKE"/>
    <property type="match status" value="2"/>
</dbReference>
<dbReference type="SUPFAM" id="SSF46689">
    <property type="entry name" value="Homeodomain-like"/>
    <property type="match status" value="1"/>
</dbReference>
<dbReference type="PROSITE" id="PS51294">
    <property type="entry name" value="HTH_MYB"/>
    <property type="match status" value="2"/>
</dbReference>
<accession>A0AAN9KBB9</accession>
<gene>
    <name evidence="10" type="ORF">VNO77_32890</name>
</gene>
<evidence type="ECO:0000256" key="4">
    <source>
        <dbReference type="ARBA" id="ARBA00023125"/>
    </source>
</evidence>
<feature type="domain" description="HTH myb-type" evidence="9">
    <location>
        <begin position="93"/>
        <end position="147"/>
    </location>
</feature>
<dbReference type="Pfam" id="PF00249">
    <property type="entry name" value="Myb_DNA-binding"/>
    <property type="match status" value="2"/>
</dbReference>
<dbReference type="FunFam" id="1.10.10.60:FF:000015">
    <property type="entry name" value="Transcription factor RAX3"/>
    <property type="match status" value="1"/>
</dbReference>
<evidence type="ECO:0000256" key="7">
    <source>
        <dbReference type="SAM" id="MobiDB-lite"/>
    </source>
</evidence>
<keyword evidence="6" id="KW-0539">Nucleus</keyword>
<evidence type="ECO:0000256" key="5">
    <source>
        <dbReference type="ARBA" id="ARBA00023163"/>
    </source>
</evidence>
<dbReference type="EMBL" id="JAYMYQ010000008">
    <property type="protein sequence ID" value="KAK7314370.1"/>
    <property type="molecule type" value="Genomic_DNA"/>
</dbReference>
<feature type="domain" description="Myb-like" evidence="8">
    <location>
        <begin position="39"/>
        <end position="92"/>
    </location>
</feature>
<dbReference type="PANTHER" id="PTHR48000">
    <property type="entry name" value="OS09G0431300 PROTEIN"/>
    <property type="match status" value="1"/>
</dbReference>
<protein>
    <submittedName>
        <fullName evidence="10">Uncharacterized protein</fullName>
    </submittedName>
</protein>
<dbReference type="PANTHER" id="PTHR48000:SF67">
    <property type="entry name" value="MYB-LIKE DNA-BINDING DOMAIN CONTAINING PROTEIN, EXPRESSED"/>
    <property type="match status" value="1"/>
</dbReference>
<keyword evidence="4" id="KW-0238">DNA-binding</keyword>
<evidence type="ECO:0000256" key="2">
    <source>
        <dbReference type="ARBA" id="ARBA00022737"/>
    </source>
</evidence>
<keyword evidence="11" id="KW-1185">Reference proteome</keyword>
<comment type="subcellular location">
    <subcellularLocation>
        <location evidence="1">Nucleus</location>
    </subcellularLocation>
</comment>
<dbReference type="InterPro" id="IPR009057">
    <property type="entry name" value="Homeodomain-like_sf"/>
</dbReference>
<dbReference type="InterPro" id="IPR017930">
    <property type="entry name" value="Myb_dom"/>
</dbReference>
<evidence type="ECO:0000313" key="11">
    <source>
        <dbReference type="Proteomes" id="UP001367508"/>
    </source>
</evidence>
<evidence type="ECO:0000256" key="6">
    <source>
        <dbReference type="ARBA" id="ARBA00023242"/>
    </source>
</evidence>
<evidence type="ECO:0000256" key="1">
    <source>
        <dbReference type="ARBA" id="ARBA00004123"/>
    </source>
</evidence>
<dbReference type="GO" id="GO:0003677">
    <property type="term" value="F:DNA binding"/>
    <property type="evidence" value="ECO:0007669"/>
    <property type="project" value="UniProtKB-KW"/>
</dbReference>
<keyword evidence="5" id="KW-0804">Transcription</keyword>
<feature type="domain" description="HTH myb-type" evidence="9">
    <location>
        <begin position="39"/>
        <end position="92"/>
    </location>
</feature>
<evidence type="ECO:0000256" key="3">
    <source>
        <dbReference type="ARBA" id="ARBA00023015"/>
    </source>
</evidence>
<proteinExistence type="predicted"/>
<dbReference type="GO" id="GO:0005634">
    <property type="term" value="C:nucleus"/>
    <property type="evidence" value="ECO:0007669"/>
    <property type="project" value="UniProtKB-SubCell"/>
</dbReference>
<sequence length="285" mass="31867">MSTLIKGMERRGGKDNKNGNKEKSEVILWDMGRAPCCDKSNVKRGPWSPEEDATLKNYLNKHGTGGNWIALPQKAGLKRCGKSCRLRWLNYLRPHIKLGGFTEEEDKIICTLYASIGSRWSLIAAQLPGRTDNDVKNHWNTKLKKKFLAANTSNNGTISNSSSSDQFSNFTLKSQVQALVLDQTHNLTCFDSHNVLDLEQISMPMDSEAFYSGSSQSKSYDAPPTKEVSMLSNAASLEEQNKHIQWFGYEDDAVLLEYYVLDDHLPNHGFASPDRSSQVAPSSKT</sequence>
<feature type="region of interest" description="Disordered" evidence="7">
    <location>
        <begin position="1"/>
        <end position="22"/>
    </location>
</feature>
<dbReference type="SMART" id="SM00717">
    <property type="entry name" value="SANT"/>
    <property type="match status" value="2"/>
</dbReference>
<reference evidence="10 11" key="1">
    <citation type="submission" date="2024-01" db="EMBL/GenBank/DDBJ databases">
        <title>The genomes of 5 underutilized Papilionoideae crops provide insights into root nodulation and disease resistanc.</title>
        <authorList>
            <person name="Jiang F."/>
        </authorList>
    </citation>
    <scope>NUCLEOTIDE SEQUENCE [LARGE SCALE GENOMIC DNA]</scope>
    <source>
        <strain evidence="10">LVBAO_FW01</strain>
        <tissue evidence="10">Leaves</tissue>
    </source>
</reference>
<organism evidence="10 11">
    <name type="scientific">Canavalia gladiata</name>
    <name type="common">Sword bean</name>
    <name type="synonym">Dolichos gladiatus</name>
    <dbReference type="NCBI Taxonomy" id="3824"/>
    <lineage>
        <taxon>Eukaryota</taxon>
        <taxon>Viridiplantae</taxon>
        <taxon>Streptophyta</taxon>
        <taxon>Embryophyta</taxon>
        <taxon>Tracheophyta</taxon>
        <taxon>Spermatophyta</taxon>
        <taxon>Magnoliopsida</taxon>
        <taxon>eudicotyledons</taxon>
        <taxon>Gunneridae</taxon>
        <taxon>Pentapetalae</taxon>
        <taxon>rosids</taxon>
        <taxon>fabids</taxon>
        <taxon>Fabales</taxon>
        <taxon>Fabaceae</taxon>
        <taxon>Papilionoideae</taxon>
        <taxon>50 kb inversion clade</taxon>
        <taxon>NPAAA clade</taxon>
        <taxon>indigoferoid/millettioid clade</taxon>
        <taxon>Phaseoleae</taxon>
        <taxon>Canavalia</taxon>
    </lineage>
</organism>